<dbReference type="GO" id="GO:0005829">
    <property type="term" value="C:cytosol"/>
    <property type="evidence" value="ECO:0007669"/>
    <property type="project" value="TreeGrafter"/>
</dbReference>
<dbReference type="PATRIC" id="fig|229921.5.peg.3500"/>
<dbReference type="PIRSF" id="PIRSF016496">
    <property type="entry name" value="Kin_FomA"/>
    <property type="match status" value="1"/>
</dbReference>
<evidence type="ECO:0000259" key="12">
    <source>
        <dbReference type="Pfam" id="PF00696"/>
    </source>
</evidence>
<keyword evidence="8" id="KW-0414">Isoprene biosynthesis</keyword>
<evidence type="ECO:0000256" key="6">
    <source>
        <dbReference type="ARBA" id="ARBA00022777"/>
    </source>
</evidence>
<dbReference type="GO" id="GO:0005524">
    <property type="term" value="F:ATP binding"/>
    <property type="evidence" value="ECO:0007669"/>
    <property type="project" value="UniProtKB-KW"/>
</dbReference>
<dbReference type="GO" id="GO:0004349">
    <property type="term" value="F:glutamate 5-kinase activity"/>
    <property type="evidence" value="ECO:0007669"/>
    <property type="project" value="TreeGrafter"/>
</dbReference>
<evidence type="ECO:0000256" key="7">
    <source>
        <dbReference type="ARBA" id="ARBA00022840"/>
    </source>
</evidence>
<organism evidence="13 14">
    <name type="scientific">Levilinea saccharolytica</name>
    <dbReference type="NCBI Taxonomy" id="229921"/>
    <lineage>
        <taxon>Bacteria</taxon>
        <taxon>Bacillati</taxon>
        <taxon>Chloroflexota</taxon>
        <taxon>Anaerolineae</taxon>
        <taxon>Anaerolineales</taxon>
        <taxon>Anaerolineaceae</taxon>
        <taxon>Levilinea</taxon>
    </lineage>
</organism>
<evidence type="ECO:0000256" key="2">
    <source>
        <dbReference type="ARBA" id="ARBA00012908"/>
    </source>
</evidence>
<dbReference type="GO" id="GO:0008299">
    <property type="term" value="P:isoprenoid biosynthetic process"/>
    <property type="evidence" value="ECO:0007669"/>
    <property type="project" value="UniProtKB-KW"/>
</dbReference>
<keyword evidence="5 10" id="KW-0547">Nucleotide-binding</keyword>
<dbReference type="AlphaFoldDB" id="A0A0P6YNG1"/>
<dbReference type="GO" id="GO:0102043">
    <property type="term" value="F:isopentenyl phosphate kinase activity"/>
    <property type="evidence" value="ECO:0007669"/>
    <property type="project" value="UniProtKB-EC"/>
</dbReference>
<protein>
    <recommendedName>
        <fullName evidence="3">Isopentenyl phosphate kinase</fullName>
        <ecNumber evidence="2">2.7.4.26</ecNumber>
    </recommendedName>
</protein>
<name>A0A0P6YNG1_9CHLR</name>
<dbReference type="CDD" id="cd04241">
    <property type="entry name" value="AAK_FomA-like"/>
    <property type="match status" value="1"/>
</dbReference>
<dbReference type="EC" id="2.7.4.26" evidence="2"/>
<evidence type="ECO:0000256" key="8">
    <source>
        <dbReference type="ARBA" id="ARBA00023229"/>
    </source>
</evidence>
<keyword evidence="4" id="KW-0808">Transferase</keyword>
<dbReference type="Gene3D" id="3.40.1160.10">
    <property type="entry name" value="Acetylglutamate kinase-like"/>
    <property type="match status" value="1"/>
</dbReference>
<dbReference type="InterPro" id="IPR036393">
    <property type="entry name" value="AceGlu_kinase-like_sf"/>
</dbReference>
<keyword evidence="7 10" id="KW-0067">ATP-binding</keyword>
<feature type="binding site" evidence="10">
    <location>
        <position position="222"/>
    </location>
    <ligand>
        <name>ATP</name>
        <dbReference type="ChEBI" id="CHEBI:30616"/>
    </ligand>
</feature>
<dbReference type="RefSeq" id="WP_062418048.1">
    <property type="nucleotide sequence ID" value="NZ_DF967974.1"/>
</dbReference>
<feature type="binding site" evidence="10">
    <location>
        <position position="57"/>
    </location>
    <ligand>
        <name>ATP</name>
        <dbReference type="ChEBI" id="CHEBI:30616"/>
    </ligand>
</feature>
<feature type="site" description="Transition state stabilizer" evidence="11">
    <location>
        <position position="20"/>
    </location>
</feature>
<feature type="binding site" evidence="10">
    <location>
        <position position="160"/>
    </location>
    <ligand>
        <name>substrate</name>
    </ligand>
</feature>
<feature type="binding site" evidence="10">
    <location>
        <position position="56"/>
    </location>
    <ligand>
        <name>substrate</name>
    </ligand>
</feature>
<evidence type="ECO:0000256" key="1">
    <source>
        <dbReference type="ARBA" id="ARBA00010540"/>
    </source>
</evidence>
<evidence type="ECO:0000256" key="11">
    <source>
        <dbReference type="PIRSR" id="PIRSR016496-2"/>
    </source>
</evidence>
<dbReference type="InterPro" id="IPR001048">
    <property type="entry name" value="Asp/Glu/Uridylate_kinase"/>
</dbReference>
<evidence type="ECO:0000256" key="3">
    <source>
        <dbReference type="ARBA" id="ARBA00017267"/>
    </source>
</evidence>
<gene>
    <name evidence="13" type="ORF">ADN01_00675</name>
</gene>
<dbReference type="Pfam" id="PF00696">
    <property type="entry name" value="AA_kinase"/>
    <property type="match status" value="1"/>
</dbReference>
<evidence type="ECO:0000256" key="10">
    <source>
        <dbReference type="PIRSR" id="PIRSR016496-1"/>
    </source>
</evidence>
<comment type="caution">
    <text evidence="13">The sequence shown here is derived from an EMBL/GenBank/DDBJ whole genome shotgun (WGS) entry which is preliminary data.</text>
</comment>
<proteinExistence type="inferred from homology"/>
<keyword evidence="6" id="KW-0418">Kinase</keyword>
<keyword evidence="14" id="KW-1185">Reference proteome</keyword>
<dbReference type="PANTHER" id="PTHR43654:SF1">
    <property type="entry name" value="ISOPENTENYL PHOSPHATE KINASE"/>
    <property type="match status" value="1"/>
</dbReference>
<dbReference type="InterPro" id="IPR024192">
    <property type="entry name" value="Fosfomycin_R_FomA-type"/>
</dbReference>
<dbReference type="Proteomes" id="UP000050501">
    <property type="component" value="Unassembled WGS sequence"/>
</dbReference>
<dbReference type="SUPFAM" id="SSF53633">
    <property type="entry name" value="Carbamate kinase-like"/>
    <property type="match status" value="1"/>
</dbReference>
<sequence length="269" mass="28716">MNEPAPLIFLKLGGSLITDKHGTSTPRPEVLRRLAQEIAAARQVCPHLRLVLGHGSGSFGHVPAKRHHTRQGVSTPEQWLGFAEVWREARALNDIVVQELCAAGLPVIAFPPSAAILARGAKVSDWDHRPLQAALDHHLLPLVQGDVAFDHALGGTILSTEDVFEHLTLLLRPQRILLAGIEAGVWEDFPACTRLIPTITPAAFPALSSHLGGSAAVDVTGGMEQKVTSMLALIQRQPGLQVLIFSGEHPGNLQSALCGQNPGTLLLGD</sequence>
<dbReference type="NCBIfam" id="NF040647">
    <property type="entry name" value="IPPK_Arch"/>
    <property type="match status" value="1"/>
</dbReference>
<accession>A0A0P6YNG1</accession>
<comment type="catalytic activity">
    <reaction evidence="9">
        <text>isopentenyl phosphate + ATP = isopentenyl diphosphate + ADP</text>
        <dbReference type="Rhea" id="RHEA:33963"/>
        <dbReference type="ChEBI" id="CHEBI:30616"/>
        <dbReference type="ChEBI" id="CHEBI:65078"/>
        <dbReference type="ChEBI" id="CHEBI:128769"/>
        <dbReference type="ChEBI" id="CHEBI:456216"/>
        <dbReference type="EC" id="2.7.4.26"/>
    </reaction>
</comment>
<evidence type="ECO:0000256" key="4">
    <source>
        <dbReference type="ARBA" id="ARBA00022679"/>
    </source>
</evidence>
<feature type="binding site" evidence="10">
    <location>
        <begin position="11"/>
        <end position="15"/>
    </location>
    <ligand>
        <name>ATP</name>
        <dbReference type="ChEBI" id="CHEBI:30616"/>
    </ligand>
</feature>
<reference evidence="13 14" key="1">
    <citation type="submission" date="2015-07" db="EMBL/GenBank/DDBJ databases">
        <title>Genome sequence of Levilinea saccharolytica DSM 16555.</title>
        <authorList>
            <person name="Hemp J."/>
            <person name="Ward L.M."/>
            <person name="Pace L.A."/>
            <person name="Fischer W.W."/>
        </authorList>
    </citation>
    <scope>NUCLEOTIDE SEQUENCE [LARGE SCALE GENOMIC DNA]</scope>
    <source>
        <strain evidence="13 14">KIBI-1</strain>
    </source>
</reference>
<dbReference type="STRING" id="229921.ADN01_00675"/>
<evidence type="ECO:0000313" key="14">
    <source>
        <dbReference type="Proteomes" id="UP000050501"/>
    </source>
</evidence>
<comment type="similarity">
    <text evidence="1">Belongs to the isopentenyl phosphate kinase family.</text>
</comment>
<evidence type="ECO:0000256" key="5">
    <source>
        <dbReference type="ARBA" id="ARBA00022741"/>
    </source>
</evidence>
<evidence type="ECO:0000313" key="13">
    <source>
        <dbReference type="EMBL" id="KPL91828.1"/>
    </source>
</evidence>
<feature type="binding site" evidence="10">
    <location>
        <position position="61"/>
    </location>
    <ligand>
        <name>substrate</name>
    </ligand>
</feature>
<evidence type="ECO:0000256" key="9">
    <source>
        <dbReference type="ARBA" id="ARBA00049063"/>
    </source>
</evidence>
<dbReference type="PANTHER" id="PTHR43654">
    <property type="entry name" value="GLUTAMATE 5-KINASE"/>
    <property type="match status" value="1"/>
</dbReference>
<dbReference type="EMBL" id="LGCM01000002">
    <property type="protein sequence ID" value="KPL91828.1"/>
    <property type="molecule type" value="Genomic_DNA"/>
</dbReference>
<feature type="domain" description="Aspartate/glutamate/uridylate kinase" evidence="12">
    <location>
        <begin position="7"/>
        <end position="245"/>
    </location>
</feature>
<feature type="binding site" evidence="10">
    <location>
        <position position="226"/>
    </location>
    <ligand>
        <name>ATP</name>
        <dbReference type="ChEBI" id="CHEBI:30616"/>
    </ligand>
</feature>